<gene>
    <name evidence="10" type="ORF">B0H67DRAFT_578805</name>
</gene>
<dbReference type="PANTHER" id="PTHR33365:SF7">
    <property type="entry name" value="TAT PATHWAY SIGNAL SEQUENCE"/>
    <property type="match status" value="1"/>
</dbReference>
<protein>
    <recommendedName>
        <fullName evidence="12">Tat pathway signal sequence</fullName>
    </recommendedName>
</protein>
<keyword evidence="6" id="KW-0325">Glycoprotein</keyword>
<evidence type="ECO:0000256" key="2">
    <source>
        <dbReference type="ARBA" id="ARBA00022692"/>
    </source>
</evidence>
<dbReference type="InterPro" id="IPR021765">
    <property type="entry name" value="UstYa-like"/>
</dbReference>
<reference evidence="10" key="1">
    <citation type="submission" date="2023-06" db="EMBL/GenBank/DDBJ databases">
        <title>Genome-scale phylogeny and comparative genomics of the fungal order Sordariales.</title>
        <authorList>
            <consortium name="Lawrence Berkeley National Laboratory"/>
            <person name="Hensen N."/>
            <person name="Bonometti L."/>
            <person name="Westerberg I."/>
            <person name="Brannstrom I.O."/>
            <person name="Guillou S."/>
            <person name="Cros-Aarteil S."/>
            <person name="Calhoun S."/>
            <person name="Haridas S."/>
            <person name="Kuo A."/>
            <person name="Mondo S."/>
            <person name="Pangilinan J."/>
            <person name="Riley R."/>
            <person name="Labutti K."/>
            <person name="Andreopoulos B."/>
            <person name="Lipzen A."/>
            <person name="Chen C."/>
            <person name="Yanf M."/>
            <person name="Daum C."/>
            <person name="Ng V."/>
            <person name="Clum A."/>
            <person name="Steindorff A."/>
            <person name="Ohm R."/>
            <person name="Martin F."/>
            <person name="Silar P."/>
            <person name="Natvig D."/>
            <person name="Lalanne C."/>
            <person name="Gautier V."/>
            <person name="Ament-Velasquez S.L."/>
            <person name="Kruys A."/>
            <person name="Hutchinson M.I."/>
            <person name="Powell A.J."/>
            <person name="Barry K."/>
            <person name="Miller A.N."/>
            <person name="Grigoriev I.V."/>
            <person name="Debuchy R."/>
            <person name="Gladieux P."/>
            <person name="Thoren M.H."/>
            <person name="Johannesson H."/>
        </authorList>
    </citation>
    <scope>NUCLEOTIDE SEQUENCE</scope>
    <source>
        <strain evidence="10">SMH4607-1</strain>
    </source>
</reference>
<evidence type="ECO:0000256" key="7">
    <source>
        <dbReference type="ARBA" id="ARBA00035112"/>
    </source>
</evidence>
<accession>A0AA40AF36</accession>
<evidence type="ECO:0000256" key="6">
    <source>
        <dbReference type="ARBA" id="ARBA00023180"/>
    </source>
</evidence>
<evidence type="ECO:0000256" key="8">
    <source>
        <dbReference type="SAM" id="MobiDB-lite"/>
    </source>
</evidence>
<sequence length="308" mass="34586">MWSYSALASTFSVRSSLEKTEQDGSSEQGDQESEPFMPTSHLHEGHWQRHWSKCSWRAIAIHAIVLTANIALLAVLASQITKLHGCQHVCTSMMPDAGFELRKFDFHPIYKAAGILNPNKKSPLFTGPPRPALESAWAELQRYSDIKVSEQELGPFAADETLVRLTDGSGAYAMLAVYHGLHCVERMHHVFYADHYYPNLTDTETFLLNQHTEHCLDYLRQYVQCNADTTLIPMHWGESGPKPSAIDNGNHQCVSWEGIEDWTLKHSFDPLTPGLLRHPKFGDPYVPNPDDRHLNLGVASGMHGGRVS</sequence>
<feature type="region of interest" description="Disordered" evidence="8">
    <location>
        <begin position="15"/>
        <end position="40"/>
    </location>
</feature>
<dbReference type="Proteomes" id="UP001172102">
    <property type="component" value="Unassembled WGS sequence"/>
</dbReference>
<evidence type="ECO:0008006" key="12">
    <source>
        <dbReference type="Google" id="ProtNLM"/>
    </source>
</evidence>
<evidence type="ECO:0000313" key="10">
    <source>
        <dbReference type="EMBL" id="KAK0714687.1"/>
    </source>
</evidence>
<keyword evidence="11" id="KW-1185">Reference proteome</keyword>
<name>A0AA40AF36_9PEZI</name>
<evidence type="ECO:0000256" key="3">
    <source>
        <dbReference type="ARBA" id="ARBA00022989"/>
    </source>
</evidence>
<dbReference type="Pfam" id="PF11807">
    <property type="entry name" value="UstYa"/>
    <property type="match status" value="1"/>
</dbReference>
<comment type="subcellular location">
    <subcellularLocation>
        <location evidence="1">Membrane</location>
        <topology evidence="1">Single-pass membrane protein</topology>
    </subcellularLocation>
</comment>
<keyword evidence="2 9" id="KW-0812">Transmembrane</keyword>
<organism evidence="10 11">
    <name type="scientific">Lasiosphaeris hirsuta</name>
    <dbReference type="NCBI Taxonomy" id="260670"/>
    <lineage>
        <taxon>Eukaryota</taxon>
        <taxon>Fungi</taxon>
        <taxon>Dikarya</taxon>
        <taxon>Ascomycota</taxon>
        <taxon>Pezizomycotina</taxon>
        <taxon>Sordariomycetes</taxon>
        <taxon>Sordariomycetidae</taxon>
        <taxon>Sordariales</taxon>
        <taxon>Lasiosphaeriaceae</taxon>
        <taxon>Lasiosphaeris</taxon>
    </lineage>
</organism>
<evidence type="ECO:0000313" key="11">
    <source>
        <dbReference type="Proteomes" id="UP001172102"/>
    </source>
</evidence>
<proteinExistence type="inferred from homology"/>
<evidence type="ECO:0000256" key="1">
    <source>
        <dbReference type="ARBA" id="ARBA00004167"/>
    </source>
</evidence>
<keyword evidence="3 9" id="KW-1133">Transmembrane helix</keyword>
<dbReference type="AlphaFoldDB" id="A0AA40AF36"/>
<keyword evidence="4" id="KW-0843">Virulence</keyword>
<dbReference type="GO" id="GO:0043386">
    <property type="term" value="P:mycotoxin biosynthetic process"/>
    <property type="evidence" value="ECO:0007669"/>
    <property type="project" value="InterPro"/>
</dbReference>
<comment type="caution">
    <text evidence="10">The sequence shown here is derived from an EMBL/GenBank/DDBJ whole genome shotgun (WGS) entry which is preliminary data.</text>
</comment>
<comment type="similarity">
    <text evidence="7">Belongs to the ustYa family.</text>
</comment>
<evidence type="ECO:0000256" key="4">
    <source>
        <dbReference type="ARBA" id="ARBA00023026"/>
    </source>
</evidence>
<dbReference type="GO" id="GO:0016020">
    <property type="term" value="C:membrane"/>
    <property type="evidence" value="ECO:0007669"/>
    <property type="project" value="UniProtKB-SubCell"/>
</dbReference>
<feature type="transmembrane region" description="Helical" evidence="9">
    <location>
        <begin position="58"/>
        <end position="77"/>
    </location>
</feature>
<keyword evidence="5 9" id="KW-0472">Membrane</keyword>
<evidence type="ECO:0000256" key="9">
    <source>
        <dbReference type="SAM" id="Phobius"/>
    </source>
</evidence>
<dbReference type="EMBL" id="JAUKUA010000004">
    <property type="protein sequence ID" value="KAK0714687.1"/>
    <property type="molecule type" value="Genomic_DNA"/>
</dbReference>
<evidence type="ECO:0000256" key="5">
    <source>
        <dbReference type="ARBA" id="ARBA00023136"/>
    </source>
</evidence>
<dbReference type="PANTHER" id="PTHR33365">
    <property type="entry name" value="YALI0B05434P"/>
    <property type="match status" value="1"/>
</dbReference>